<proteinExistence type="inferred from homology"/>
<dbReference type="InterPro" id="IPR004185">
    <property type="entry name" value="Glyco_hydro_13_lg-like_dom"/>
</dbReference>
<dbReference type="InterPro" id="IPR014756">
    <property type="entry name" value="Ig_E-set"/>
</dbReference>
<dbReference type="SMART" id="SM00642">
    <property type="entry name" value="Aamy"/>
    <property type="match status" value="1"/>
</dbReference>
<dbReference type="PANTHER" id="PTHR10357">
    <property type="entry name" value="ALPHA-AMYLASE FAMILY MEMBER"/>
    <property type="match status" value="1"/>
</dbReference>
<dbReference type="Pfam" id="PF02903">
    <property type="entry name" value="Alpha-amylase_N"/>
    <property type="match status" value="1"/>
</dbReference>
<reference evidence="6" key="1">
    <citation type="submission" date="2016-10" db="EMBL/GenBank/DDBJ databases">
        <authorList>
            <person name="Varghese N."/>
            <person name="Submissions S."/>
        </authorList>
    </citation>
    <scope>NUCLEOTIDE SEQUENCE [LARGE SCALE GENOMIC DNA]</scope>
    <source>
        <strain evidence="6">P18</strain>
    </source>
</reference>
<feature type="domain" description="Glycosyl hydrolase family 13 catalytic" evidence="4">
    <location>
        <begin position="135"/>
        <end position="492"/>
    </location>
</feature>
<keyword evidence="2" id="KW-0378">Hydrolase</keyword>
<dbReference type="Gene3D" id="2.60.40.10">
    <property type="entry name" value="Immunoglobulins"/>
    <property type="match status" value="1"/>
</dbReference>
<evidence type="ECO:0000259" key="4">
    <source>
        <dbReference type="SMART" id="SM00642"/>
    </source>
</evidence>
<dbReference type="OrthoDB" id="9805159at2"/>
<dbReference type="PANTHER" id="PTHR10357:SF210">
    <property type="entry name" value="MALTODEXTRIN GLUCOSIDASE"/>
    <property type="match status" value="1"/>
</dbReference>
<keyword evidence="3 5" id="KW-0326">Glycosidase</keyword>
<dbReference type="SUPFAM" id="SSF51445">
    <property type="entry name" value="(Trans)glycosidases"/>
    <property type="match status" value="1"/>
</dbReference>
<dbReference type="EMBL" id="FOXO01000005">
    <property type="protein sequence ID" value="SFP65607.1"/>
    <property type="molecule type" value="Genomic_DNA"/>
</dbReference>
<evidence type="ECO:0000313" key="6">
    <source>
        <dbReference type="Proteomes" id="UP000182624"/>
    </source>
</evidence>
<evidence type="ECO:0000256" key="2">
    <source>
        <dbReference type="ARBA" id="ARBA00022801"/>
    </source>
</evidence>
<dbReference type="Gene3D" id="2.60.40.1180">
    <property type="entry name" value="Golgi alpha-mannosidase II"/>
    <property type="match status" value="1"/>
</dbReference>
<dbReference type="Gene3D" id="3.20.20.80">
    <property type="entry name" value="Glycosidases"/>
    <property type="match status" value="1"/>
</dbReference>
<accession>A0A1I5S4I4</accession>
<dbReference type="InterPro" id="IPR013780">
    <property type="entry name" value="Glyco_hydro_b"/>
</dbReference>
<dbReference type="Proteomes" id="UP000182624">
    <property type="component" value="Unassembled WGS sequence"/>
</dbReference>
<dbReference type="InterPro" id="IPR013783">
    <property type="entry name" value="Ig-like_fold"/>
</dbReference>
<protein>
    <submittedName>
        <fullName evidence="5">Glycosidase</fullName>
    </submittedName>
</protein>
<organism evidence="5 6">
    <name type="scientific">Butyrivibrio proteoclasticus</name>
    <dbReference type="NCBI Taxonomy" id="43305"/>
    <lineage>
        <taxon>Bacteria</taxon>
        <taxon>Bacillati</taxon>
        <taxon>Bacillota</taxon>
        <taxon>Clostridia</taxon>
        <taxon>Lachnospirales</taxon>
        <taxon>Lachnospiraceae</taxon>
        <taxon>Butyrivibrio</taxon>
    </lineage>
</organism>
<dbReference type="SUPFAM" id="SSF51011">
    <property type="entry name" value="Glycosyl hydrolase domain"/>
    <property type="match status" value="1"/>
</dbReference>
<dbReference type="CDD" id="cd02857">
    <property type="entry name" value="E_set_CDase_PDE_N"/>
    <property type="match status" value="1"/>
</dbReference>
<sequence>MKKEAVLHLNTEDFIYPVARNRLIVKLRTAKGDMSDCRIIYFCRTKPDMRNDLELEKKYSDDLFDYYEGKIEFSKVARYQKYYFKLTDTDNKDEYYSATGFSKEVPGDGYFEFLYANRGDVIAYPEWAKGIIYYQIFPERYANGDTSNDPPQTMPWGTEPSRENYMGGDIKGVQDKIPYLKDLGIEVIYFNPIFEADFNHKYATNDYYRIDPIFGTNEEFGFMVKELHKAGIRVVLDGVFNHTGIHFKQFEDVIEKGSQSRFYDWFLPSKEKDISITHKDYECVGAYKYMPKLNSSNPEVRAFILDVMDFWIREYDIDGWRLDVADEVDSAVWQTARTLLKEKYPNLILLGETWGYGGTLVSGKRLDSVMNYMFRDAVRDYFGFEKITATEFDTKINRMLALYKSETTDVLYNLLDSHDTERFLFYCGGDVKRFKLAVAFQLLFKGSPAIYYGDEVGITGDNDPDCRKCMEWEEDRQNKEILDWYKMLIKLRKDYECIRIGSYRTISCSDEDDILVFERADDKEKIRVIIRKGSSDKEVRVEGLEGAIDLISNEILTTDPDGKTAITPCSVKVIKVKN</sequence>
<dbReference type="Pfam" id="PF00128">
    <property type="entry name" value="Alpha-amylase"/>
    <property type="match status" value="1"/>
</dbReference>
<dbReference type="GO" id="GO:0004553">
    <property type="term" value="F:hydrolase activity, hydrolyzing O-glycosyl compounds"/>
    <property type="evidence" value="ECO:0007669"/>
    <property type="project" value="InterPro"/>
</dbReference>
<dbReference type="InterPro" id="IPR006047">
    <property type="entry name" value="GH13_cat_dom"/>
</dbReference>
<dbReference type="SUPFAM" id="SSF81296">
    <property type="entry name" value="E set domains"/>
    <property type="match status" value="1"/>
</dbReference>
<dbReference type="InterPro" id="IPR045857">
    <property type="entry name" value="O16G_dom_2"/>
</dbReference>
<dbReference type="RefSeq" id="WP_083413400.1">
    <property type="nucleotide sequence ID" value="NZ_FOXO01000005.1"/>
</dbReference>
<dbReference type="CDD" id="cd11338">
    <property type="entry name" value="AmyAc_CMD"/>
    <property type="match status" value="1"/>
</dbReference>
<keyword evidence="6" id="KW-1185">Reference proteome</keyword>
<gene>
    <name evidence="5" type="ORF">SAMN04487928_105119</name>
</gene>
<evidence type="ECO:0000313" key="5">
    <source>
        <dbReference type="EMBL" id="SFP65607.1"/>
    </source>
</evidence>
<dbReference type="GO" id="GO:0005975">
    <property type="term" value="P:carbohydrate metabolic process"/>
    <property type="evidence" value="ECO:0007669"/>
    <property type="project" value="InterPro"/>
</dbReference>
<dbReference type="AlphaFoldDB" id="A0A1I5S4I4"/>
<dbReference type="Gene3D" id="3.90.400.10">
    <property type="entry name" value="Oligo-1,6-glucosidase, Domain 2"/>
    <property type="match status" value="1"/>
</dbReference>
<evidence type="ECO:0000256" key="1">
    <source>
        <dbReference type="ARBA" id="ARBA00008061"/>
    </source>
</evidence>
<evidence type="ECO:0000256" key="3">
    <source>
        <dbReference type="ARBA" id="ARBA00023295"/>
    </source>
</evidence>
<dbReference type="InterPro" id="IPR017853">
    <property type="entry name" value="GH"/>
</dbReference>
<name>A0A1I5S4I4_9FIRM</name>
<comment type="similarity">
    <text evidence="1">Belongs to the glycosyl hydrolase 13 family.</text>
</comment>